<comment type="caution">
    <text evidence="1">The sequence shown here is derived from an EMBL/GenBank/DDBJ whole genome shotgun (WGS) entry which is preliminary data.</text>
</comment>
<keyword evidence="2" id="KW-1185">Reference proteome</keyword>
<name>A0ABW1S2Y6_9LACO</name>
<dbReference type="RefSeq" id="WP_223876610.1">
    <property type="nucleotide sequence ID" value="NZ_BJDJ01000005.1"/>
</dbReference>
<organism evidence="1 2">
    <name type="scientific">Lactiplantibacillus daowaiensis</name>
    <dbReference type="NCBI Taxonomy" id="2559918"/>
    <lineage>
        <taxon>Bacteria</taxon>
        <taxon>Bacillati</taxon>
        <taxon>Bacillota</taxon>
        <taxon>Bacilli</taxon>
        <taxon>Lactobacillales</taxon>
        <taxon>Lactobacillaceae</taxon>
        <taxon>Lactiplantibacillus</taxon>
    </lineage>
</organism>
<dbReference type="Proteomes" id="UP001596282">
    <property type="component" value="Unassembled WGS sequence"/>
</dbReference>
<protein>
    <submittedName>
        <fullName evidence="1">Uncharacterized protein</fullName>
    </submittedName>
</protein>
<reference evidence="2" key="1">
    <citation type="journal article" date="2019" name="Int. J. Syst. Evol. Microbiol.">
        <title>The Global Catalogue of Microorganisms (GCM) 10K type strain sequencing project: providing services to taxonomists for standard genome sequencing and annotation.</title>
        <authorList>
            <consortium name="The Broad Institute Genomics Platform"/>
            <consortium name="The Broad Institute Genome Sequencing Center for Infectious Disease"/>
            <person name="Wu L."/>
            <person name="Ma J."/>
        </authorList>
    </citation>
    <scope>NUCLEOTIDE SEQUENCE [LARGE SCALE GENOMIC DNA]</scope>
    <source>
        <strain evidence="2">CCM 8933</strain>
    </source>
</reference>
<dbReference type="EMBL" id="JBHSSC010000041">
    <property type="protein sequence ID" value="MFC6181786.1"/>
    <property type="molecule type" value="Genomic_DNA"/>
</dbReference>
<evidence type="ECO:0000313" key="1">
    <source>
        <dbReference type="EMBL" id="MFC6181786.1"/>
    </source>
</evidence>
<proteinExistence type="predicted"/>
<evidence type="ECO:0000313" key="2">
    <source>
        <dbReference type="Proteomes" id="UP001596282"/>
    </source>
</evidence>
<accession>A0ABW1S2Y6</accession>
<sequence>MTDTFTLFIQQLDQTLAQESQPIDGVLVPVTFSLRQQHLQVALPTLQTSFNQGANDFGVPDILDRIRQLVGVELADQPVTQWPRQATTKNITVTPHKVVRVIPVDMQAYRVD</sequence>
<gene>
    <name evidence="1" type="ORF">ACFP5Y_11175</name>
</gene>